<comment type="caution">
    <text evidence="1">The sequence shown here is derived from an EMBL/GenBank/DDBJ whole genome shotgun (WGS) entry which is preliminary data.</text>
</comment>
<dbReference type="AlphaFoldDB" id="L7C805"/>
<reference evidence="1 2" key="1">
    <citation type="journal article" date="2013" name="Mar. Genomics">
        <title>Expression of sulfatases in Rhodopirellula baltica and the diversity of sulfatases in the genus Rhodopirellula.</title>
        <authorList>
            <person name="Wegner C.E."/>
            <person name="Richter-Heitmann T."/>
            <person name="Klindworth A."/>
            <person name="Klockow C."/>
            <person name="Richter M."/>
            <person name="Achstetter T."/>
            <person name="Glockner F.O."/>
            <person name="Harder J."/>
        </authorList>
    </citation>
    <scope>NUCLEOTIDE SEQUENCE [LARGE SCALE GENOMIC DNA]</scope>
    <source>
        <strain evidence="1 2">SWK14</strain>
    </source>
</reference>
<proteinExistence type="predicted"/>
<sequence length="69" mass="7966">MNQFIHLFSVQALDRICQTSLCILVWLRMQRIVNSFGPIFFLKCTKDCFLVGSGPFKPLYFCAAERESS</sequence>
<organism evidence="1 2">
    <name type="scientific">Rhodopirellula baltica SWK14</name>
    <dbReference type="NCBI Taxonomy" id="993516"/>
    <lineage>
        <taxon>Bacteria</taxon>
        <taxon>Pseudomonadati</taxon>
        <taxon>Planctomycetota</taxon>
        <taxon>Planctomycetia</taxon>
        <taxon>Pirellulales</taxon>
        <taxon>Pirellulaceae</taxon>
        <taxon>Rhodopirellula</taxon>
    </lineage>
</organism>
<name>L7C805_RHOBT</name>
<dbReference type="Proteomes" id="UP000010959">
    <property type="component" value="Unassembled WGS sequence"/>
</dbReference>
<gene>
    <name evidence="1" type="ORF">RBSWK_05916</name>
</gene>
<evidence type="ECO:0000313" key="1">
    <source>
        <dbReference type="EMBL" id="ELP30158.1"/>
    </source>
</evidence>
<evidence type="ECO:0000313" key="2">
    <source>
        <dbReference type="Proteomes" id="UP000010959"/>
    </source>
</evidence>
<accession>L7C805</accession>
<protein>
    <submittedName>
        <fullName evidence="1">Uncharacterized protein</fullName>
    </submittedName>
</protein>
<dbReference type="EMBL" id="AMWG01000165">
    <property type="protein sequence ID" value="ELP30158.1"/>
    <property type="molecule type" value="Genomic_DNA"/>
</dbReference>